<dbReference type="Proteomes" id="UP000676336">
    <property type="component" value="Unassembled WGS sequence"/>
</dbReference>
<comment type="caution">
    <text evidence="3">The sequence shown here is derived from an EMBL/GenBank/DDBJ whole genome shotgun (WGS) entry which is preliminary data.</text>
</comment>
<evidence type="ECO:0000313" key="3">
    <source>
        <dbReference type="EMBL" id="CAF3955904.1"/>
    </source>
</evidence>
<protein>
    <submittedName>
        <fullName evidence="3">Uncharacterized protein</fullName>
    </submittedName>
</protein>
<organism evidence="3 4">
    <name type="scientific">Rotaria magnacalcarata</name>
    <dbReference type="NCBI Taxonomy" id="392030"/>
    <lineage>
        <taxon>Eukaryota</taxon>
        <taxon>Metazoa</taxon>
        <taxon>Spiralia</taxon>
        <taxon>Gnathifera</taxon>
        <taxon>Rotifera</taxon>
        <taxon>Eurotatoria</taxon>
        <taxon>Bdelloidea</taxon>
        <taxon>Philodinida</taxon>
        <taxon>Philodinidae</taxon>
        <taxon>Rotaria</taxon>
    </lineage>
</organism>
<reference evidence="3" key="1">
    <citation type="submission" date="2021-02" db="EMBL/GenBank/DDBJ databases">
        <authorList>
            <person name="Nowell W R."/>
        </authorList>
    </citation>
    <scope>NUCLEOTIDE SEQUENCE</scope>
</reference>
<evidence type="ECO:0000313" key="2">
    <source>
        <dbReference type="EMBL" id="CAF3935395.1"/>
    </source>
</evidence>
<evidence type="ECO:0000256" key="1">
    <source>
        <dbReference type="SAM" id="MobiDB-lite"/>
    </source>
</evidence>
<accession>A0A8S2MHC3</accession>
<feature type="region of interest" description="Disordered" evidence="1">
    <location>
        <begin position="61"/>
        <end position="85"/>
    </location>
</feature>
<proteinExistence type="predicted"/>
<name>A0A8S2MHC3_9BILA</name>
<dbReference type="Proteomes" id="UP000681967">
    <property type="component" value="Unassembled WGS sequence"/>
</dbReference>
<gene>
    <name evidence="3" type="ORF">BYL167_LOCUS11278</name>
    <name evidence="2" type="ORF">SMN809_LOCUS8423</name>
</gene>
<dbReference type="EMBL" id="CAJOBI010002586">
    <property type="protein sequence ID" value="CAF3935395.1"/>
    <property type="molecule type" value="Genomic_DNA"/>
</dbReference>
<feature type="non-terminal residue" evidence="3">
    <location>
        <position position="1"/>
    </location>
</feature>
<sequence>AQANRAAIGHHRVVADTRNSLKGAMIVSDQKTAINTLHNAVKTNGVQKVIVQSTIDVASAKGKSNQQNNNQPRKFIQFSTLPVIQ</sequence>
<dbReference type="AlphaFoldDB" id="A0A8S2MHC3"/>
<evidence type="ECO:0000313" key="4">
    <source>
        <dbReference type="Proteomes" id="UP000681967"/>
    </source>
</evidence>
<dbReference type="EMBL" id="CAJOBH010003531">
    <property type="protein sequence ID" value="CAF3955904.1"/>
    <property type="molecule type" value="Genomic_DNA"/>
</dbReference>